<dbReference type="Proteomes" id="UP000054564">
    <property type="component" value="Unassembled WGS sequence"/>
</dbReference>
<feature type="transmembrane region" description="Helical" evidence="1">
    <location>
        <begin position="105"/>
        <end position="124"/>
    </location>
</feature>
<feature type="transmembrane region" description="Helical" evidence="1">
    <location>
        <begin position="130"/>
        <end position="150"/>
    </location>
</feature>
<accession>A0A0L0UJ33</accession>
<feature type="non-terminal residue" evidence="2">
    <location>
        <position position="177"/>
    </location>
</feature>
<evidence type="ECO:0000313" key="3">
    <source>
        <dbReference type="Proteomes" id="UP000054564"/>
    </source>
</evidence>
<comment type="caution">
    <text evidence="2">The sequence shown here is derived from an EMBL/GenBank/DDBJ whole genome shotgun (WGS) entry which is preliminary data.</text>
</comment>
<gene>
    <name evidence="2" type="ORF">PSTG_19522</name>
</gene>
<protein>
    <submittedName>
        <fullName evidence="2">Uncharacterized protein</fullName>
    </submittedName>
</protein>
<dbReference type="AlphaFoldDB" id="A0A0L0UJ33"/>
<evidence type="ECO:0000313" key="2">
    <source>
        <dbReference type="EMBL" id="KNE87102.1"/>
    </source>
</evidence>
<keyword evidence="1" id="KW-0812">Transmembrane</keyword>
<dbReference type="EMBL" id="AJIL01006730">
    <property type="protein sequence ID" value="KNE87102.1"/>
    <property type="molecule type" value="Genomic_DNA"/>
</dbReference>
<keyword evidence="1" id="KW-0472">Membrane</keyword>
<proteinExistence type="predicted"/>
<reference evidence="3" key="1">
    <citation type="submission" date="2014-03" db="EMBL/GenBank/DDBJ databases">
        <title>The Genome Sequence of Puccinia striiformis f. sp. tritici PST-78.</title>
        <authorList>
            <consortium name="The Broad Institute Genome Sequencing Platform"/>
            <person name="Cuomo C."/>
            <person name="Hulbert S."/>
            <person name="Chen X."/>
            <person name="Walker B."/>
            <person name="Young S.K."/>
            <person name="Zeng Q."/>
            <person name="Gargeya S."/>
            <person name="Fitzgerald M."/>
            <person name="Haas B."/>
            <person name="Abouelleil A."/>
            <person name="Alvarado L."/>
            <person name="Arachchi H.M."/>
            <person name="Berlin A.M."/>
            <person name="Chapman S.B."/>
            <person name="Goldberg J."/>
            <person name="Griggs A."/>
            <person name="Gujja S."/>
            <person name="Hansen M."/>
            <person name="Howarth C."/>
            <person name="Imamovic A."/>
            <person name="Larimer J."/>
            <person name="McCowan C."/>
            <person name="Montmayeur A."/>
            <person name="Murphy C."/>
            <person name="Neiman D."/>
            <person name="Pearson M."/>
            <person name="Priest M."/>
            <person name="Roberts A."/>
            <person name="Saif S."/>
            <person name="Shea T."/>
            <person name="Sisk P."/>
            <person name="Sykes S."/>
            <person name="Wortman J."/>
            <person name="Nusbaum C."/>
            <person name="Birren B."/>
        </authorList>
    </citation>
    <scope>NUCLEOTIDE SEQUENCE [LARGE SCALE GENOMIC DNA]</scope>
    <source>
        <strain evidence="3">race PST-78</strain>
    </source>
</reference>
<keyword evidence="1" id="KW-1133">Transmembrane helix</keyword>
<evidence type="ECO:0000256" key="1">
    <source>
        <dbReference type="SAM" id="Phobius"/>
    </source>
</evidence>
<organism evidence="2 3">
    <name type="scientific">Puccinia striiformis f. sp. tritici PST-78</name>
    <dbReference type="NCBI Taxonomy" id="1165861"/>
    <lineage>
        <taxon>Eukaryota</taxon>
        <taxon>Fungi</taxon>
        <taxon>Dikarya</taxon>
        <taxon>Basidiomycota</taxon>
        <taxon>Pucciniomycotina</taxon>
        <taxon>Pucciniomycetes</taxon>
        <taxon>Pucciniales</taxon>
        <taxon>Pucciniaceae</taxon>
        <taxon>Puccinia</taxon>
    </lineage>
</organism>
<sequence length="177" mass="19974">MDRRPASHAGRYAGLLSAQRSVGAAPLAALDRAAKRRPDAGLVDPAASQGEYWMRSWKAWNLATFAWPELNKAARTLRDLPWYLWPTWPLALIAIWRWRAWLYSPHIWIATVMLACPAALLFFLDSPSDFDYVLLALPCAVLAAFSLPTLRRGVVNTLDWFAVMCFSLTAVTVWLGW</sequence>
<keyword evidence="3" id="KW-1185">Reference proteome</keyword>
<name>A0A0L0UJ33_9BASI</name>
<feature type="transmembrane region" description="Helical" evidence="1">
    <location>
        <begin position="157"/>
        <end position="176"/>
    </location>
</feature>